<dbReference type="HAMAP" id="MF_01930">
    <property type="entry name" value="PurN"/>
    <property type="match status" value="1"/>
</dbReference>
<feature type="binding site" evidence="6">
    <location>
        <begin position="11"/>
        <end position="13"/>
    </location>
    <ligand>
        <name>N(1)-(5-phospho-beta-D-ribosyl)glycinamide</name>
        <dbReference type="ChEBI" id="CHEBI:143788"/>
    </ligand>
</feature>
<keyword evidence="3 6" id="KW-0658">Purine biosynthesis</keyword>
<evidence type="ECO:0000256" key="4">
    <source>
        <dbReference type="ARBA" id="ARBA00038440"/>
    </source>
</evidence>
<dbReference type="AlphaFoldDB" id="A0A1G8AQY5"/>
<dbReference type="InterPro" id="IPR004607">
    <property type="entry name" value="GART"/>
</dbReference>
<comment type="pathway">
    <text evidence="1 6">Purine metabolism; IMP biosynthesis via de novo pathway; N(2)-formyl-N(1)-(5-phospho-D-ribosyl)glycinamide from N(1)-(5-phospho-D-ribosyl)glycinamide (10-formyl THF route): step 1/1.</text>
</comment>
<dbReference type="PANTHER" id="PTHR43369">
    <property type="entry name" value="PHOSPHORIBOSYLGLYCINAMIDE FORMYLTRANSFERASE"/>
    <property type="match status" value="1"/>
</dbReference>
<evidence type="ECO:0000256" key="2">
    <source>
        <dbReference type="ARBA" id="ARBA00022679"/>
    </source>
</evidence>
<dbReference type="UniPathway" id="UPA00074">
    <property type="reaction ID" value="UER00126"/>
</dbReference>
<evidence type="ECO:0000256" key="5">
    <source>
        <dbReference type="ARBA" id="ARBA00047664"/>
    </source>
</evidence>
<comment type="similarity">
    <text evidence="4 6">Belongs to the GART family.</text>
</comment>
<feature type="site" description="Raises pKa of active site His" evidence="6">
    <location>
        <position position="145"/>
    </location>
</feature>
<dbReference type="Pfam" id="PF00551">
    <property type="entry name" value="Formyl_trans_N"/>
    <property type="match status" value="1"/>
</dbReference>
<dbReference type="FunFam" id="3.40.50.170:FF:000007">
    <property type="entry name" value="Phosphoribosylglycinamide formyltransferase"/>
    <property type="match status" value="1"/>
</dbReference>
<dbReference type="Proteomes" id="UP000198956">
    <property type="component" value="Unassembled WGS sequence"/>
</dbReference>
<dbReference type="GO" id="GO:0006189">
    <property type="term" value="P:'de novo' IMP biosynthetic process"/>
    <property type="evidence" value="ECO:0007669"/>
    <property type="project" value="UniProtKB-UniRule"/>
</dbReference>
<dbReference type="RefSeq" id="WP_175493595.1">
    <property type="nucleotide sequence ID" value="NZ_FNDE01000017.1"/>
</dbReference>
<sequence length="213" mass="23601">MKIAVFASGSGSNFAAIMEAIRNRTLTDVEVALLVCDRPGAYVLTRADSYQVPTFVFSARDYPDKPSFEREILKQLEEFGIELIVLAGYMRLIGDTLLKVYGGHIINLHPSLLPSFPGKDAIGQALRYGVKVTGITVHFVDEGMDTGPIIAQRSIPVYGSDTEETLAARIHREEHHLLPQVIQLLVDGKVHLDGRHVRVDAEDFEYGRGVEKL</sequence>
<keyword evidence="2 6" id="KW-0808">Transferase</keyword>
<dbReference type="PROSITE" id="PS00373">
    <property type="entry name" value="GART"/>
    <property type="match status" value="1"/>
</dbReference>
<name>A0A1G8AQY5_ANETH</name>
<dbReference type="NCBIfam" id="TIGR00639">
    <property type="entry name" value="PurN"/>
    <property type="match status" value="1"/>
</dbReference>
<evidence type="ECO:0000256" key="3">
    <source>
        <dbReference type="ARBA" id="ARBA00022755"/>
    </source>
</evidence>
<comment type="function">
    <text evidence="6">Catalyzes the transfer of a formyl group from 10-formyltetrahydrofolate to 5-phospho-ribosyl-glycinamide (GAR), producing 5-phospho-ribosyl-N-formylglycinamide (FGAR) and tetrahydrofolate.</text>
</comment>
<proteinExistence type="inferred from homology"/>
<dbReference type="PANTHER" id="PTHR43369:SF2">
    <property type="entry name" value="PHOSPHORIBOSYLGLYCINAMIDE FORMYLTRANSFERASE"/>
    <property type="match status" value="1"/>
</dbReference>
<feature type="domain" description="Formyl transferase N-terminal" evidence="7">
    <location>
        <begin position="1"/>
        <end position="182"/>
    </location>
</feature>
<accession>A0A1G8AQY5</accession>
<dbReference type="InterPro" id="IPR036477">
    <property type="entry name" value="Formyl_transf_N_sf"/>
</dbReference>
<dbReference type="Gene3D" id="3.40.50.170">
    <property type="entry name" value="Formyl transferase, N-terminal domain"/>
    <property type="match status" value="1"/>
</dbReference>
<feature type="active site" description="Proton donor" evidence="6">
    <location>
        <position position="109"/>
    </location>
</feature>
<dbReference type="InterPro" id="IPR001555">
    <property type="entry name" value="GART_AS"/>
</dbReference>
<reference evidence="8 9" key="1">
    <citation type="submission" date="2016-10" db="EMBL/GenBank/DDBJ databases">
        <authorList>
            <person name="de Groot N.N."/>
        </authorList>
    </citation>
    <scope>NUCLEOTIDE SEQUENCE [LARGE SCALE GENOMIC DNA]</scope>
    <source>
        <strain evidence="8 9">L 420-91</strain>
    </source>
</reference>
<dbReference type="GO" id="GO:0005829">
    <property type="term" value="C:cytosol"/>
    <property type="evidence" value="ECO:0007669"/>
    <property type="project" value="TreeGrafter"/>
</dbReference>
<dbReference type="EC" id="2.1.2.2" evidence="6"/>
<protein>
    <recommendedName>
        <fullName evidence="6">Phosphoribosylglycinamide formyltransferase</fullName>
        <ecNumber evidence="6">2.1.2.2</ecNumber>
    </recommendedName>
    <alternativeName>
        <fullName evidence="6">5'-phosphoribosylglycinamide transformylase</fullName>
    </alternativeName>
    <alternativeName>
        <fullName evidence="6">GAR transformylase</fullName>
        <shortName evidence="6">GART</shortName>
    </alternativeName>
</protein>
<dbReference type="EMBL" id="FNDE01000017">
    <property type="protein sequence ID" value="SDH23368.1"/>
    <property type="molecule type" value="Genomic_DNA"/>
</dbReference>
<organism evidence="8 9">
    <name type="scientific">Aneurinibacillus thermoaerophilus</name>
    <dbReference type="NCBI Taxonomy" id="143495"/>
    <lineage>
        <taxon>Bacteria</taxon>
        <taxon>Bacillati</taxon>
        <taxon>Bacillota</taxon>
        <taxon>Bacilli</taxon>
        <taxon>Bacillales</taxon>
        <taxon>Paenibacillaceae</taxon>
        <taxon>Aneurinibacillus group</taxon>
        <taxon>Aneurinibacillus</taxon>
    </lineage>
</organism>
<dbReference type="InterPro" id="IPR002376">
    <property type="entry name" value="Formyl_transf_N"/>
</dbReference>
<evidence type="ECO:0000256" key="6">
    <source>
        <dbReference type="HAMAP-Rule" id="MF_01930"/>
    </source>
</evidence>
<feature type="binding site" evidence="6">
    <location>
        <position position="65"/>
    </location>
    <ligand>
        <name>(6R)-10-formyltetrahydrofolate</name>
        <dbReference type="ChEBI" id="CHEBI:195366"/>
    </ligand>
</feature>
<dbReference type="GO" id="GO:0004644">
    <property type="term" value="F:phosphoribosylglycinamide formyltransferase activity"/>
    <property type="evidence" value="ECO:0007669"/>
    <property type="project" value="UniProtKB-UniRule"/>
</dbReference>
<gene>
    <name evidence="6" type="primary">purN</name>
    <name evidence="8" type="ORF">SAMN04489735_101760</name>
</gene>
<evidence type="ECO:0000256" key="1">
    <source>
        <dbReference type="ARBA" id="ARBA00005054"/>
    </source>
</evidence>
<feature type="binding site" evidence="6">
    <location>
        <position position="107"/>
    </location>
    <ligand>
        <name>(6R)-10-formyltetrahydrofolate</name>
        <dbReference type="ChEBI" id="CHEBI:195366"/>
    </ligand>
</feature>
<evidence type="ECO:0000313" key="9">
    <source>
        <dbReference type="Proteomes" id="UP000198956"/>
    </source>
</evidence>
<evidence type="ECO:0000313" key="8">
    <source>
        <dbReference type="EMBL" id="SDH23368.1"/>
    </source>
</evidence>
<feature type="binding site" evidence="6">
    <location>
        <begin position="90"/>
        <end position="93"/>
    </location>
    <ligand>
        <name>(6R)-10-formyltetrahydrofolate</name>
        <dbReference type="ChEBI" id="CHEBI:195366"/>
    </ligand>
</feature>
<dbReference type="SUPFAM" id="SSF53328">
    <property type="entry name" value="Formyltransferase"/>
    <property type="match status" value="1"/>
</dbReference>
<comment type="catalytic activity">
    <reaction evidence="5 6">
        <text>N(1)-(5-phospho-beta-D-ribosyl)glycinamide + (6R)-10-formyltetrahydrofolate = N(2)-formyl-N(1)-(5-phospho-beta-D-ribosyl)glycinamide + (6S)-5,6,7,8-tetrahydrofolate + H(+)</text>
        <dbReference type="Rhea" id="RHEA:15053"/>
        <dbReference type="ChEBI" id="CHEBI:15378"/>
        <dbReference type="ChEBI" id="CHEBI:57453"/>
        <dbReference type="ChEBI" id="CHEBI:143788"/>
        <dbReference type="ChEBI" id="CHEBI:147286"/>
        <dbReference type="ChEBI" id="CHEBI:195366"/>
        <dbReference type="EC" id="2.1.2.2"/>
    </reaction>
</comment>
<evidence type="ECO:0000259" key="7">
    <source>
        <dbReference type="Pfam" id="PF00551"/>
    </source>
</evidence>
<dbReference type="CDD" id="cd08645">
    <property type="entry name" value="FMT_core_GART"/>
    <property type="match status" value="1"/>
</dbReference>